<accession>A0ACB6QWG7</accession>
<dbReference type="Proteomes" id="UP000799755">
    <property type="component" value="Unassembled WGS sequence"/>
</dbReference>
<dbReference type="EMBL" id="MU003508">
    <property type="protein sequence ID" value="KAF2470420.1"/>
    <property type="molecule type" value="Genomic_DNA"/>
</dbReference>
<gene>
    <name evidence="1" type="ORF">BDR25DRAFT_355526</name>
</gene>
<sequence length="318" mass="35766">MEKNNQSLSGNKFGLPTRLILPLEGQALEYFCTSTNKCLDDSERVCGDDEGNACQAGQWGGLIMLNWTPAYVAKEAVHLLFRLQHFNLKLIVVSRFSYPFSLSLWSISIYIGSFIRQTNSPPTKSIAMMSVVFINCTTSCLSIQLLTRRETDDKYHILLVSALTAHYWTFISSRVHIISSPNSRALFSAQKSILEHSVRKYSGNTSRLSIRMNFCSTHDGSSTMSHLDSSLNWKPSNIHIGAREPLFPPGGVGRTFKSFPRRGFVGALLLQAENVPETIRPVKIGWWVLEVMRIQNQKGLSSSRMWVELSGRYKVPSP</sequence>
<reference evidence="1" key="1">
    <citation type="journal article" date="2020" name="Stud. Mycol.">
        <title>101 Dothideomycetes genomes: a test case for predicting lifestyles and emergence of pathogens.</title>
        <authorList>
            <person name="Haridas S."/>
            <person name="Albert R."/>
            <person name="Binder M."/>
            <person name="Bloem J."/>
            <person name="Labutti K."/>
            <person name="Salamov A."/>
            <person name="Andreopoulos B."/>
            <person name="Baker S."/>
            <person name="Barry K."/>
            <person name="Bills G."/>
            <person name="Bluhm B."/>
            <person name="Cannon C."/>
            <person name="Castanera R."/>
            <person name="Culley D."/>
            <person name="Daum C."/>
            <person name="Ezra D."/>
            <person name="Gonzalez J."/>
            <person name="Henrissat B."/>
            <person name="Kuo A."/>
            <person name="Liang C."/>
            <person name="Lipzen A."/>
            <person name="Lutzoni F."/>
            <person name="Magnuson J."/>
            <person name="Mondo S."/>
            <person name="Nolan M."/>
            <person name="Ohm R."/>
            <person name="Pangilinan J."/>
            <person name="Park H.-J."/>
            <person name="Ramirez L."/>
            <person name="Alfaro M."/>
            <person name="Sun H."/>
            <person name="Tritt A."/>
            <person name="Yoshinaga Y."/>
            <person name="Zwiers L.-H."/>
            <person name="Turgeon B."/>
            <person name="Goodwin S."/>
            <person name="Spatafora J."/>
            <person name="Crous P."/>
            <person name="Grigoriev I."/>
        </authorList>
    </citation>
    <scope>NUCLEOTIDE SEQUENCE</scope>
    <source>
        <strain evidence="1">ATCC 200398</strain>
    </source>
</reference>
<evidence type="ECO:0000313" key="2">
    <source>
        <dbReference type="Proteomes" id="UP000799755"/>
    </source>
</evidence>
<proteinExistence type="predicted"/>
<organism evidence="1 2">
    <name type="scientific">Lindgomyces ingoldianus</name>
    <dbReference type="NCBI Taxonomy" id="673940"/>
    <lineage>
        <taxon>Eukaryota</taxon>
        <taxon>Fungi</taxon>
        <taxon>Dikarya</taxon>
        <taxon>Ascomycota</taxon>
        <taxon>Pezizomycotina</taxon>
        <taxon>Dothideomycetes</taxon>
        <taxon>Pleosporomycetidae</taxon>
        <taxon>Pleosporales</taxon>
        <taxon>Lindgomycetaceae</taxon>
        <taxon>Lindgomyces</taxon>
    </lineage>
</organism>
<protein>
    <submittedName>
        <fullName evidence="1">Uncharacterized protein</fullName>
    </submittedName>
</protein>
<keyword evidence="2" id="KW-1185">Reference proteome</keyword>
<comment type="caution">
    <text evidence="1">The sequence shown here is derived from an EMBL/GenBank/DDBJ whole genome shotgun (WGS) entry which is preliminary data.</text>
</comment>
<name>A0ACB6QWG7_9PLEO</name>
<evidence type="ECO:0000313" key="1">
    <source>
        <dbReference type="EMBL" id="KAF2470420.1"/>
    </source>
</evidence>